<dbReference type="Pfam" id="PF00651">
    <property type="entry name" value="BTB"/>
    <property type="match status" value="1"/>
</dbReference>
<dbReference type="HOGENOM" id="CLU_056109_0_0_1"/>
<dbReference type="InterPro" id="IPR011333">
    <property type="entry name" value="SKP1/BTB/POZ_sf"/>
</dbReference>
<organism evidence="2">
    <name type="scientific">Albugo laibachii Nc14</name>
    <dbReference type="NCBI Taxonomy" id="890382"/>
    <lineage>
        <taxon>Eukaryota</taxon>
        <taxon>Sar</taxon>
        <taxon>Stramenopiles</taxon>
        <taxon>Oomycota</taxon>
        <taxon>Peronosporomycetes</taxon>
        <taxon>Albuginales</taxon>
        <taxon>Albuginaceae</taxon>
        <taxon>Albugo</taxon>
    </lineage>
</organism>
<evidence type="ECO:0000313" key="2">
    <source>
        <dbReference type="EMBL" id="CCA26332.1"/>
    </source>
</evidence>
<reference evidence="2" key="1">
    <citation type="journal article" date="2011" name="PLoS Biol.">
        <title>Gene gain and loss during evolution of obligate parasitism in the white rust pathogen of Arabidopsis thaliana.</title>
        <authorList>
            <person name="Kemen E."/>
            <person name="Gardiner A."/>
            <person name="Schultz-Larsen T."/>
            <person name="Kemen A.C."/>
            <person name="Balmuth A.L."/>
            <person name="Robert-Seilaniantz A."/>
            <person name="Bailey K."/>
            <person name="Holub E."/>
            <person name="Studholme D.J."/>
            <person name="Maclean D."/>
            <person name="Jones J.D."/>
        </authorList>
    </citation>
    <scope>NUCLEOTIDE SEQUENCE</scope>
</reference>
<dbReference type="Gene3D" id="1.25.40.420">
    <property type="match status" value="1"/>
</dbReference>
<dbReference type="PROSITE" id="PS50097">
    <property type="entry name" value="BTB"/>
    <property type="match status" value="1"/>
</dbReference>
<protein>
    <submittedName>
        <fullName evidence="2">Uncharacterized protein AlNc14C366G11061</fullName>
    </submittedName>
</protein>
<evidence type="ECO:0000259" key="1">
    <source>
        <dbReference type="PROSITE" id="PS50097"/>
    </source>
</evidence>
<gene>
    <name evidence="2" type="primary">AlNc14C366G11061</name>
    <name evidence="2" type="ORF">ALNC14_124760</name>
</gene>
<reference evidence="2" key="2">
    <citation type="submission" date="2011-02" db="EMBL/GenBank/DDBJ databases">
        <authorList>
            <person name="MacLean D."/>
        </authorList>
    </citation>
    <scope>NUCLEOTIDE SEQUENCE</scope>
</reference>
<sequence>MTSDTFTDISRVDDSLEIDRMALRSPSLPSWMFDANAISAEEDEDYRSEISPETSCNLNLKHLAKNQAKFTNWNDLSTRLKRGIQSGNEMNNLFSQDIVGADVVLCVDNNYENGYSCTRDEKKKLAVLASDESHQIVRFFAHRFILAASSGPFRAMLTGKMREATQREVVLHGVSPAIVQKMLVYVYTGEVEIDLGNAVDTLIAAEMYEFNGLRDICKSFVLLHAHEVFRSSCIIHLPENLVIELIERDDLQIREAKLLEALVNWGRSRAASSDKPMVDLLSEIMEHVRFPTMSVSDLYGKVRPLVNEGYIRESLLTEALFYHLKWGTATGRSSKRMKQQIPFRRH</sequence>
<dbReference type="AlphaFoldDB" id="F0WXY4"/>
<dbReference type="Gene3D" id="3.30.710.10">
    <property type="entry name" value="Potassium Channel Kv1.1, Chain A"/>
    <property type="match status" value="1"/>
</dbReference>
<dbReference type="CDD" id="cd18186">
    <property type="entry name" value="BTB_POZ_ZBTB_KLHL-like"/>
    <property type="match status" value="1"/>
</dbReference>
<proteinExistence type="predicted"/>
<dbReference type="InterPro" id="IPR011705">
    <property type="entry name" value="BACK"/>
</dbReference>
<dbReference type="PANTHER" id="PTHR24410">
    <property type="entry name" value="HL07962P-RELATED"/>
    <property type="match status" value="1"/>
</dbReference>
<dbReference type="SMART" id="SM00225">
    <property type="entry name" value="BTB"/>
    <property type="match status" value="1"/>
</dbReference>
<dbReference type="InterPro" id="IPR051481">
    <property type="entry name" value="BTB-POZ/Galectin-3-binding"/>
</dbReference>
<name>F0WXY4_9STRA</name>
<dbReference type="PANTHER" id="PTHR24410:SF23">
    <property type="entry name" value="BTB DOMAIN-CONTAINING PROTEIN-RELATED"/>
    <property type="match status" value="1"/>
</dbReference>
<feature type="domain" description="BTB" evidence="1">
    <location>
        <begin position="101"/>
        <end position="195"/>
    </location>
</feature>
<dbReference type="EMBL" id="FR824411">
    <property type="protein sequence ID" value="CCA26332.1"/>
    <property type="molecule type" value="Genomic_DNA"/>
</dbReference>
<dbReference type="SUPFAM" id="SSF54695">
    <property type="entry name" value="POZ domain"/>
    <property type="match status" value="1"/>
</dbReference>
<accession>F0WXY4</accession>
<dbReference type="SMART" id="SM00875">
    <property type="entry name" value="BACK"/>
    <property type="match status" value="1"/>
</dbReference>
<dbReference type="InterPro" id="IPR000210">
    <property type="entry name" value="BTB/POZ_dom"/>
</dbReference>